<organism evidence="2 3">
    <name type="scientific">Ameca splendens</name>
    <dbReference type="NCBI Taxonomy" id="208324"/>
    <lineage>
        <taxon>Eukaryota</taxon>
        <taxon>Metazoa</taxon>
        <taxon>Chordata</taxon>
        <taxon>Craniata</taxon>
        <taxon>Vertebrata</taxon>
        <taxon>Euteleostomi</taxon>
        <taxon>Actinopterygii</taxon>
        <taxon>Neopterygii</taxon>
        <taxon>Teleostei</taxon>
        <taxon>Neoteleostei</taxon>
        <taxon>Acanthomorphata</taxon>
        <taxon>Ovalentaria</taxon>
        <taxon>Atherinomorphae</taxon>
        <taxon>Cyprinodontiformes</taxon>
        <taxon>Goodeidae</taxon>
        <taxon>Ameca</taxon>
    </lineage>
</organism>
<dbReference type="Proteomes" id="UP001469553">
    <property type="component" value="Unassembled WGS sequence"/>
</dbReference>
<gene>
    <name evidence="2" type="ORF">AMECASPLE_024233</name>
</gene>
<accession>A0ABV0ZF54</accession>
<proteinExistence type="predicted"/>
<reference evidence="2 3" key="1">
    <citation type="submission" date="2021-06" db="EMBL/GenBank/DDBJ databases">
        <authorList>
            <person name="Palmer J.M."/>
        </authorList>
    </citation>
    <scope>NUCLEOTIDE SEQUENCE [LARGE SCALE GENOMIC DNA]</scope>
    <source>
        <strain evidence="2 3">AS_MEX2019</strain>
        <tissue evidence="2">Muscle</tissue>
    </source>
</reference>
<evidence type="ECO:0000313" key="3">
    <source>
        <dbReference type="Proteomes" id="UP001469553"/>
    </source>
</evidence>
<evidence type="ECO:0000313" key="2">
    <source>
        <dbReference type="EMBL" id="MEQ2304171.1"/>
    </source>
</evidence>
<dbReference type="EMBL" id="JAHRIP010058720">
    <property type="protein sequence ID" value="MEQ2304171.1"/>
    <property type="molecule type" value="Genomic_DNA"/>
</dbReference>
<keyword evidence="3" id="KW-1185">Reference proteome</keyword>
<name>A0ABV0ZF54_9TELE</name>
<comment type="caution">
    <text evidence="2">The sequence shown here is derived from an EMBL/GenBank/DDBJ whole genome shotgun (WGS) entry which is preliminary data.</text>
</comment>
<sequence>MYMVVCVSVLPCDGLVTCPGCTPPLTRGTLETGTSSSPPTTLYRRTRCGAVQIKSQPHLVAGVESSVIGGAEYLTVHQEECWSPRKSEHKQGDFHQESHAAKQTAMEQPGFPQLQQANQQSVDEVIKTKTWTFNTI</sequence>
<protein>
    <submittedName>
        <fullName evidence="2">Uncharacterized protein</fullName>
    </submittedName>
</protein>
<feature type="region of interest" description="Disordered" evidence="1">
    <location>
        <begin position="85"/>
        <end position="105"/>
    </location>
</feature>
<evidence type="ECO:0000256" key="1">
    <source>
        <dbReference type="SAM" id="MobiDB-lite"/>
    </source>
</evidence>
<feature type="compositionally biased region" description="Basic and acidic residues" evidence="1">
    <location>
        <begin position="85"/>
        <end position="100"/>
    </location>
</feature>